<reference evidence="1" key="2">
    <citation type="submission" date="2021-12" db="EMBL/GenBank/DDBJ databases">
        <title>Resequencing data analysis of finger millet.</title>
        <authorList>
            <person name="Hatakeyama M."/>
            <person name="Aluri S."/>
            <person name="Balachadran M.T."/>
            <person name="Sivarajan S.R."/>
            <person name="Poveda L."/>
            <person name="Shimizu-Inatsugi R."/>
            <person name="Schlapbach R."/>
            <person name="Sreeman S.M."/>
            <person name="Shimizu K.K."/>
        </authorList>
    </citation>
    <scope>NUCLEOTIDE SEQUENCE</scope>
</reference>
<name>A0AAV5D2X9_ELECO</name>
<reference evidence="1" key="1">
    <citation type="journal article" date="2018" name="DNA Res.">
        <title>Multiple hybrid de novo genome assembly of finger millet, an orphan allotetraploid crop.</title>
        <authorList>
            <person name="Hatakeyama M."/>
            <person name="Aluri S."/>
            <person name="Balachadran M.T."/>
            <person name="Sivarajan S.R."/>
            <person name="Patrignani A."/>
            <person name="Gruter S."/>
            <person name="Poveda L."/>
            <person name="Shimizu-Inatsugi R."/>
            <person name="Baeten J."/>
            <person name="Francoijs K.J."/>
            <person name="Nataraja K.N."/>
            <person name="Reddy Y.A.N."/>
            <person name="Phadnis S."/>
            <person name="Ravikumar R.L."/>
            <person name="Schlapbach R."/>
            <person name="Sreeman S.M."/>
            <person name="Shimizu K.K."/>
        </authorList>
    </citation>
    <scope>NUCLEOTIDE SEQUENCE</scope>
</reference>
<evidence type="ECO:0000313" key="2">
    <source>
        <dbReference type="Proteomes" id="UP001054889"/>
    </source>
</evidence>
<dbReference type="EMBL" id="BQKI01000011">
    <property type="protein sequence ID" value="GJN04463.1"/>
    <property type="molecule type" value="Genomic_DNA"/>
</dbReference>
<keyword evidence="2" id="KW-1185">Reference proteome</keyword>
<accession>A0AAV5D2X9</accession>
<dbReference type="AlphaFoldDB" id="A0AAV5D2X9"/>
<gene>
    <name evidence="1" type="primary">ga22013</name>
    <name evidence="1" type="ORF">PR202_ga22013</name>
</gene>
<comment type="caution">
    <text evidence="1">The sequence shown here is derived from an EMBL/GenBank/DDBJ whole genome shotgun (WGS) entry which is preliminary data.</text>
</comment>
<evidence type="ECO:0000313" key="1">
    <source>
        <dbReference type="EMBL" id="GJN04463.1"/>
    </source>
</evidence>
<dbReference type="Proteomes" id="UP001054889">
    <property type="component" value="Unassembled WGS sequence"/>
</dbReference>
<dbReference type="PANTHER" id="PTHR34465:SF5">
    <property type="entry name" value="OS11G0598900 PROTEIN"/>
    <property type="match status" value="1"/>
</dbReference>
<proteinExistence type="predicted"/>
<protein>
    <submittedName>
        <fullName evidence="1">Uncharacterized protein</fullName>
    </submittedName>
</protein>
<dbReference type="PANTHER" id="PTHR34465">
    <property type="entry name" value="CARBOXYL-TERMINAL HYDROLASE-LIKE PROTEIN, PUTATIVE (DUF627 AND DUF629)-RELATED"/>
    <property type="match status" value="1"/>
</dbReference>
<organism evidence="1 2">
    <name type="scientific">Eleusine coracana subsp. coracana</name>
    <dbReference type="NCBI Taxonomy" id="191504"/>
    <lineage>
        <taxon>Eukaryota</taxon>
        <taxon>Viridiplantae</taxon>
        <taxon>Streptophyta</taxon>
        <taxon>Embryophyta</taxon>
        <taxon>Tracheophyta</taxon>
        <taxon>Spermatophyta</taxon>
        <taxon>Magnoliopsida</taxon>
        <taxon>Liliopsida</taxon>
        <taxon>Poales</taxon>
        <taxon>Poaceae</taxon>
        <taxon>PACMAD clade</taxon>
        <taxon>Chloridoideae</taxon>
        <taxon>Cynodonteae</taxon>
        <taxon>Eleusininae</taxon>
        <taxon>Eleusine</taxon>
    </lineage>
</organism>
<sequence>MDGAVGEQIQVGVVAGEDAGAGELDLARLQAGFDAAIEARRRDRRSALFPIICYLQSLLDPTFTYMSFKVGGMTGHYHQVRRGWRTRRCAADLAASQAAPPTAAASNQPCGISSNISRAAGVDVPAATSARAVLLMDHEGDIDEALARGHALAAEHPESVIAHRVVGDLRYAAAIHAAGGDKDDNEDARKLAAGIHLRVARDALLVARRLAPNCVDSEFRRAQSIPCPVDPANNNAAYGMYGEEAETTAAERVEEARERARRSYARMTVKELVPLAVERVLDAARQSGAAEGRKHGKRVAEAFPNLACVQYLNAYMDLEFVRGLDASIDRRAFLRRTLTIAERASQAFPRSAVIASFLAQILFVLGEYDSAERECCRALSMKEPDDPEHDCIPPGSISGENRGARLVSLACEFHELLNRILVVAKDYWDSMSSERQDGFLSVRLDVL</sequence>